<dbReference type="Gene3D" id="3.30.930.10">
    <property type="entry name" value="Bira Bifunctional Protein, Domain 2"/>
    <property type="match status" value="1"/>
</dbReference>
<keyword evidence="3" id="KW-0436">Ligase</keyword>
<protein>
    <submittedName>
        <fullName evidence="3">Biotin-(Acetyl-CoA carboxylase) ligase</fullName>
    </submittedName>
</protein>
<gene>
    <name evidence="3" type="ORF">CLV78_105140</name>
</gene>
<keyword evidence="4" id="KW-1185">Reference proteome</keyword>
<proteinExistence type="predicted"/>
<reference evidence="3 4" key="1">
    <citation type="submission" date="2018-03" db="EMBL/GenBank/DDBJ databases">
        <title>Genomic Encyclopedia of Archaeal and Bacterial Type Strains, Phase II (KMG-II): from individual species to whole genera.</title>
        <authorList>
            <person name="Goeker M."/>
        </authorList>
    </citation>
    <scope>NUCLEOTIDE SEQUENCE [LARGE SCALE GENOMIC DNA]</scope>
    <source>
        <strain evidence="3 4">DSM 29328</strain>
    </source>
</reference>
<evidence type="ECO:0000313" key="3">
    <source>
        <dbReference type="EMBL" id="PRY23088.1"/>
    </source>
</evidence>
<dbReference type="InterPro" id="IPR004143">
    <property type="entry name" value="BPL_LPL_catalytic"/>
</dbReference>
<name>A0A2T0RPI3_9RHOB</name>
<dbReference type="InterPro" id="IPR045864">
    <property type="entry name" value="aa-tRNA-synth_II/BPL/LPL"/>
</dbReference>
<dbReference type="AlphaFoldDB" id="A0A2T0RPI3"/>
<dbReference type="GO" id="GO:0016874">
    <property type="term" value="F:ligase activity"/>
    <property type="evidence" value="ECO:0007669"/>
    <property type="project" value="UniProtKB-KW"/>
</dbReference>
<evidence type="ECO:0000259" key="2">
    <source>
        <dbReference type="Pfam" id="PF16917"/>
    </source>
</evidence>
<dbReference type="Gene3D" id="2.30.30.100">
    <property type="match status" value="1"/>
</dbReference>
<dbReference type="InterPro" id="IPR028044">
    <property type="entry name" value="DUF4444"/>
</dbReference>
<dbReference type="EMBL" id="PVTD01000005">
    <property type="protein sequence ID" value="PRY23088.1"/>
    <property type="molecule type" value="Genomic_DNA"/>
</dbReference>
<organism evidence="3 4">
    <name type="scientific">Aliiruegeria haliotis</name>
    <dbReference type="NCBI Taxonomy" id="1280846"/>
    <lineage>
        <taxon>Bacteria</taxon>
        <taxon>Pseudomonadati</taxon>
        <taxon>Pseudomonadota</taxon>
        <taxon>Alphaproteobacteria</taxon>
        <taxon>Rhodobacterales</taxon>
        <taxon>Roseobacteraceae</taxon>
        <taxon>Aliiruegeria</taxon>
    </lineage>
</organism>
<feature type="domain" description="BPL/LPL catalytic" evidence="2">
    <location>
        <begin position="9"/>
        <end position="190"/>
    </location>
</feature>
<accession>A0A2T0RPI3</accession>
<dbReference type="SUPFAM" id="SSF55681">
    <property type="entry name" value="Class II aaRS and biotin synthetases"/>
    <property type="match status" value="1"/>
</dbReference>
<dbReference type="RefSeq" id="WP_106205399.1">
    <property type="nucleotide sequence ID" value="NZ_PVTD01000005.1"/>
</dbReference>
<comment type="caution">
    <text evidence="3">The sequence shown here is derived from an EMBL/GenBank/DDBJ whole genome shotgun (WGS) entry which is preliminary data.</text>
</comment>
<dbReference type="Proteomes" id="UP000239480">
    <property type="component" value="Unassembled WGS sequence"/>
</dbReference>
<sequence length="244" mass="25451">MSDAPAPVFPPLFHGLAVYGPADPFAKACTQAMLGCDAGLVVYNHGADVLRAAIVFAPEMPLSQAVSVVVACGVGFQNALGALAPPEVAVHLHWSGGILVNGASCGRLRVAASTDDPAAEPDWIVVGLELSLIPPDPEAPGASPDATGLYEEGCVEVDSVTLLEAWARHTLLWVNRMLDEGNRPLHAEWQGLVQDVGKDISLALQGETLAGTFVGTDEDFGMLLRNGEVTDLVPLTRILEQGGG</sequence>
<evidence type="ECO:0000259" key="1">
    <source>
        <dbReference type="Pfam" id="PF14563"/>
    </source>
</evidence>
<feature type="domain" description="DUF4444" evidence="1">
    <location>
        <begin position="207"/>
        <end position="240"/>
    </location>
</feature>
<dbReference type="Pfam" id="PF16917">
    <property type="entry name" value="BPL_LplA_LipB_2"/>
    <property type="match status" value="1"/>
</dbReference>
<dbReference type="Pfam" id="PF14563">
    <property type="entry name" value="DUF4444"/>
    <property type="match status" value="1"/>
</dbReference>
<dbReference type="OrthoDB" id="7657788at2"/>
<evidence type="ECO:0000313" key="4">
    <source>
        <dbReference type="Proteomes" id="UP000239480"/>
    </source>
</evidence>